<dbReference type="GO" id="GO:0016020">
    <property type="term" value="C:membrane"/>
    <property type="evidence" value="ECO:0007669"/>
    <property type="project" value="UniProtKB-SubCell"/>
</dbReference>
<evidence type="ECO:0000256" key="6">
    <source>
        <dbReference type="RuleBase" id="RU363053"/>
    </source>
</evidence>
<comment type="caution">
    <text evidence="6">Lacks conserved residue(s) required for the propagation of feature annotation.</text>
</comment>
<proteinExistence type="inferred from homology"/>
<feature type="transmembrane region" description="Helical" evidence="6">
    <location>
        <begin position="229"/>
        <end position="249"/>
    </location>
</feature>
<dbReference type="PANTHER" id="PTHR11266">
    <property type="entry name" value="PEROXISOMAL MEMBRANE PROTEIN 2, PXMP2 MPV17"/>
    <property type="match status" value="1"/>
</dbReference>
<sequence>MRILYSILLLFSSATALLTVFAKPSLSGAVRIQPPQHLTLNFATRPLVAAQLPLLAGQDHSGESCVMGGFNKILSSLNFWLEKRPVLSNIFQGVSIVAAGDLVSQAIEHRFEKPREQTGFQLDVKRTRNAGFTGFVFNGIALPLWYNGMYTLLPHQTVRNLAIKVASGMIVWGIGGNWSYMYLWKRLEGTDHIDAKRYASENLKEVTLTDWKIWPMYDALCFSVIPVHWQPFITTVASVGWGAFISYIVHRKSEKKDE</sequence>
<evidence type="ECO:0000256" key="4">
    <source>
        <dbReference type="ARBA" id="ARBA00022989"/>
    </source>
</evidence>
<accession>A0A7S4DCJ4</accession>
<evidence type="ECO:0000256" key="1">
    <source>
        <dbReference type="ARBA" id="ARBA00004141"/>
    </source>
</evidence>
<gene>
    <name evidence="8" type="ORF">HAKA00212_LOCUS19988</name>
</gene>
<comment type="subcellular location">
    <subcellularLocation>
        <location evidence="1">Membrane</location>
        <topology evidence="1">Multi-pass membrane protein</topology>
    </subcellularLocation>
</comment>
<dbReference type="AlphaFoldDB" id="A0A7S4DCJ4"/>
<evidence type="ECO:0000256" key="2">
    <source>
        <dbReference type="ARBA" id="ARBA00006824"/>
    </source>
</evidence>
<reference evidence="8" key="1">
    <citation type="submission" date="2021-01" db="EMBL/GenBank/DDBJ databases">
        <authorList>
            <person name="Corre E."/>
            <person name="Pelletier E."/>
            <person name="Niang G."/>
            <person name="Scheremetjew M."/>
            <person name="Finn R."/>
            <person name="Kale V."/>
            <person name="Holt S."/>
            <person name="Cochrane G."/>
            <person name="Meng A."/>
            <person name="Brown T."/>
            <person name="Cohen L."/>
        </authorList>
    </citation>
    <scope>NUCLEOTIDE SEQUENCE</scope>
    <source>
        <strain evidence="8">CCMP3107</strain>
    </source>
</reference>
<dbReference type="EMBL" id="HBIU01044364">
    <property type="protein sequence ID" value="CAE0641160.1"/>
    <property type="molecule type" value="Transcribed_RNA"/>
</dbReference>
<keyword evidence="7" id="KW-0732">Signal</keyword>
<evidence type="ECO:0000313" key="8">
    <source>
        <dbReference type="EMBL" id="CAE0641160.1"/>
    </source>
</evidence>
<dbReference type="Pfam" id="PF04117">
    <property type="entry name" value="Mpv17_PMP22"/>
    <property type="match status" value="1"/>
</dbReference>
<dbReference type="GO" id="GO:0005737">
    <property type="term" value="C:cytoplasm"/>
    <property type="evidence" value="ECO:0007669"/>
    <property type="project" value="TreeGrafter"/>
</dbReference>
<comment type="similarity">
    <text evidence="2 6">Belongs to the peroxisomal membrane protein PXMP2/4 family.</text>
</comment>
<feature type="chain" id="PRO_5030521366" evidence="7">
    <location>
        <begin position="23"/>
        <end position="258"/>
    </location>
</feature>
<evidence type="ECO:0000256" key="3">
    <source>
        <dbReference type="ARBA" id="ARBA00022692"/>
    </source>
</evidence>
<protein>
    <submittedName>
        <fullName evidence="8">Uncharacterized protein</fullName>
    </submittedName>
</protein>
<evidence type="ECO:0000256" key="5">
    <source>
        <dbReference type="ARBA" id="ARBA00023136"/>
    </source>
</evidence>
<evidence type="ECO:0000256" key="7">
    <source>
        <dbReference type="SAM" id="SignalP"/>
    </source>
</evidence>
<dbReference type="InterPro" id="IPR007248">
    <property type="entry name" value="Mpv17_PMP22"/>
</dbReference>
<feature type="signal peptide" evidence="7">
    <location>
        <begin position="1"/>
        <end position="22"/>
    </location>
</feature>
<dbReference type="PANTHER" id="PTHR11266:SF17">
    <property type="entry name" value="PROTEIN MPV17"/>
    <property type="match status" value="1"/>
</dbReference>
<keyword evidence="5 6" id="KW-0472">Membrane</keyword>
<keyword evidence="4 6" id="KW-1133">Transmembrane helix</keyword>
<keyword evidence="3 6" id="KW-0812">Transmembrane</keyword>
<name>A0A7S4DCJ4_HETAK</name>
<organism evidence="8">
    <name type="scientific">Heterosigma akashiwo</name>
    <name type="common">Chromophytic alga</name>
    <name type="synonym">Heterosigma carterae</name>
    <dbReference type="NCBI Taxonomy" id="2829"/>
    <lineage>
        <taxon>Eukaryota</taxon>
        <taxon>Sar</taxon>
        <taxon>Stramenopiles</taxon>
        <taxon>Ochrophyta</taxon>
        <taxon>Raphidophyceae</taxon>
        <taxon>Chattonellales</taxon>
        <taxon>Chattonellaceae</taxon>
        <taxon>Heterosigma</taxon>
    </lineage>
</organism>